<dbReference type="GO" id="GO:0004312">
    <property type="term" value="F:fatty acid synthase activity"/>
    <property type="evidence" value="ECO:0007669"/>
    <property type="project" value="TreeGrafter"/>
</dbReference>
<dbReference type="GO" id="GO:0004315">
    <property type="term" value="F:3-oxoacyl-[acyl-carrier-protein] synthase activity"/>
    <property type="evidence" value="ECO:0007669"/>
    <property type="project" value="InterPro"/>
</dbReference>
<dbReference type="FunFam" id="3.40.47.10:FF:000019">
    <property type="entry name" value="Polyketide synthase type I"/>
    <property type="match status" value="1"/>
</dbReference>
<dbReference type="InterPro" id="IPR036291">
    <property type="entry name" value="NAD(P)-bd_dom_sf"/>
</dbReference>
<evidence type="ECO:0000313" key="10">
    <source>
        <dbReference type="EMBL" id="QNP74836.1"/>
    </source>
</evidence>
<reference evidence="10 11" key="1">
    <citation type="submission" date="2020-08" db="EMBL/GenBank/DDBJ databases">
        <title>A novel species.</title>
        <authorList>
            <person name="Gao J."/>
        </authorList>
    </citation>
    <scope>NUCLEOTIDE SEQUENCE [LARGE SCALE GENOMIC DNA]</scope>
    <source>
        <strain evidence="10 11">CRXT-G-22</strain>
    </source>
</reference>
<dbReference type="Proteomes" id="UP000516052">
    <property type="component" value="Chromosome"/>
</dbReference>
<dbReference type="Pfam" id="PF02801">
    <property type="entry name" value="Ketoacyl-synt_C"/>
    <property type="match status" value="1"/>
</dbReference>
<evidence type="ECO:0000256" key="1">
    <source>
        <dbReference type="ARBA" id="ARBA00001957"/>
    </source>
</evidence>
<gene>
    <name evidence="10" type="ORF">IAG44_38920</name>
</gene>
<evidence type="ECO:0000256" key="3">
    <source>
        <dbReference type="ARBA" id="ARBA00022553"/>
    </source>
</evidence>
<keyword evidence="6" id="KW-0511">Multifunctional enzyme</keyword>
<dbReference type="PROSITE" id="PS00606">
    <property type="entry name" value="KS3_1"/>
    <property type="match status" value="1"/>
</dbReference>
<organism evidence="10 11">
    <name type="scientific">Streptomyces roseirectus</name>
    <dbReference type="NCBI Taxonomy" id="2768066"/>
    <lineage>
        <taxon>Bacteria</taxon>
        <taxon>Bacillati</taxon>
        <taxon>Actinomycetota</taxon>
        <taxon>Actinomycetes</taxon>
        <taxon>Kitasatosporales</taxon>
        <taxon>Streptomycetaceae</taxon>
        <taxon>Streptomyces</taxon>
    </lineage>
</organism>
<evidence type="ECO:0000259" key="9">
    <source>
        <dbReference type="PROSITE" id="PS52004"/>
    </source>
</evidence>
<dbReference type="Gene3D" id="3.40.47.10">
    <property type="match status" value="1"/>
</dbReference>
<dbReference type="InterPro" id="IPR050091">
    <property type="entry name" value="PKS_NRPS_Biosynth_Enz"/>
</dbReference>
<evidence type="ECO:0000256" key="4">
    <source>
        <dbReference type="ARBA" id="ARBA00022679"/>
    </source>
</evidence>
<dbReference type="InterPro" id="IPR016035">
    <property type="entry name" value="Acyl_Trfase/lysoPLipase"/>
</dbReference>
<dbReference type="Pfam" id="PF00550">
    <property type="entry name" value="PP-binding"/>
    <property type="match status" value="1"/>
</dbReference>
<dbReference type="SUPFAM" id="SSF47336">
    <property type="entry name" value="ACP-like"/>
    <property type="match status" value="1"/>
</dbReference>
<dbReference type="PROSITE" id="PS52004">
    <property type="entry name" value="KS3_2"/>
    <property type="match status" value="1"/>
</dbReference>
<evidence type="ECO:0000256" key="7">
    <source>
        <dbReference type="ARBA" id="ARBA00023315"/>
    </source>
</evidence>
<dbReference type="InterPro" id="IPR014031">
    <property type="entry name" value="Ketoacyl_synth_C"/>
</dbReference>
<dbReference type="InterPro" id="IPR014030">
    <property type="entry name" value="Ketoacyl_synth_N"/>
</dbReference>
<dbReference type="Pfam" id="PF08659">
    <property type="entry name" value="KR"/>
    <property type="match status" value="1"/>
</dbReference>
<dbReference type="SMART" id="SM00822">
    <property type="entry name" value="PKS_KR"/>
    <property type="match status" value="1"/>
</dbReference>
<dbReference type="EMBL" id="CP060828">
    <property type="protein sequence ID" value="QNP74836.1"/>
    <property type="molecule type" value="Genomic_DNA"/>
</dbReference>
<dbReference type="Pfam" id="PF00698">
    <property type="entry name" value="Acyl_transf_1"/>
    <property type="match status" value="1"/>
</dbReference>
<dbReference type="PROSITE" id="PS50075">
    <property type="entry name" value="CARRIER"/>
    <property type="match status" value="1"/>
</dbReference>
<keyword evidence="3" id="KW-0597">Phosphoprotein</keyword>
<evidence type="ECO:0000256" key="6">
    <source>
        <dbReference type="ARBA" id="ARBA00023268"/>
    </source>
</evidence>
<dbReference type="Pfam" id="PF00109">
    <property type="entry name" value="ketoacyl-synt"/>
    <property type="match status" value="1"/>
</dbReference>
<proteinExistence type="predicted"/>
<dbReference type="PROSITE" id="PS00012">
    <property type="entry name" value="PHOSPHOPANTETHEINE"/>
    <property type="match status" value="1"/>
</dbReference>
<evidence type="ECO:0000313" key="11">
    <source>
        <dbReference type="Proteomes" id="UP000516052"/>
    </source>
</evidence>
<dbReference type="Gene3D" id="3.40.50.720">
    <property type="entry name" value="NAD(P)-binding Rossmann-like Domain"/>
    <property type="match status" value="2"/>
</dbReference>
<dbReference type="SUPFAM" id="SSF53901">
    <property type="entry name" value="Thiolase-like"/>
    <property type="match status" value="1"/>
</dbReference>
<dbReference type="SMART" id="SM00825">
    <property type="entry name" value="PKS_KS"/>
    <property type="match status" value="1"/>
</dbReference>
<dbReference type="InterPro" id="IPR032821">
    <property type="entry name" value="PKS_assoc"/>
</dbReference>
<dbReference type="SMART" id="SM00827">
    <property type="entry name" value="PKS_AT"/>
    <property type="match status" value="1"/>
</dbReference>
<feature type="domain" description="Ketosynthase family 3 (KS3)" evidence="9">
    <location>
        <begin position="32"/>
        <end position="456"/>
    </location>
</feature>
<comment type="cofactor">
    <cofactor evidence="1">
        <name>pantetheine 4'-phosphate</name>
        <dbReference type="ChEBI" id="CHEBI:47942"/>
    </cofactor>
</comment>
<evidence type="ECO:0000259" key="8">
    <source>
        <dbReference type="PROSITE" id="PS50075"/>
    </source>
</evidence>
<dbReference type="InterPro" id="IPR009081">
    <property type="entry name" value="PP-bd_ACP"/>
</dbReference>
<keyword evidence="4 10" id="KW-0808">Transferase</keyword>
<keyword evidence="2" id="KW-0596">Phosphopantetheine</keyword>
<dbReference type="InterPro" id="IPR001227">
    <property type="entry name" value="Ac_transferase_dom_sf"/>
</dbReference>
<keyword evidence="11" id="KW-1185">Reference proteome</keyword>
<keyword evidence="7 10" id="KW-0012">Acyltransferase</keyword>
<dbReference type="Pfam" id="PF08990">
    <property type="entry name" value="Docking"/>
    <property type="match status" value="1"/>
</dbReference>
<dbReference type="GO" id="GO:0006633">
    <property type="term" value="P:fatty acid biosynthetic process"/>
    <property type="evidence" value="ECO:0007669"/>
    <property type="project" value="InterPro"/>
</dbReference>
<dbReference type="FunFam" id="1.10.1200.10:FF:000007">
    <property type="entry name" value="Probable polyketide synthase pks17"/>
    <property type="match status" value="1"/>
</dbReference>
<dbReference type="PANTHER" id="PTHR43775">
    <property type="entry name" value="FATTY ACID SYNTHASE"/>
    <property type="match status" value="1"/>
</dbReference>
<dbReference type="CDD" id="cd00833">
    <property type="entry name" value="PKS"/>
    <property type="match status" value="1"/>
</dbReference>
<keyword evidence="5" id="KW-0045">Antibiotic biosynthesis</keyword>
<dbReference type="InterPro" id="IPR006162">
    <property type="entry name" value="Ppantetheine_attach_site"/>
</dbReference>
<evidence type="ECO:0000256" key="2">
    <source>
        <dbReference type="ARBA" id="ARBA00022450"/>
    </source>
</evidence>
<dbReference type="FunFam" id="3.40.366.10:FF:000002">
    <property type="entry name" value="Probable polyketide synthase 2"/>
    <property type="match status" value="1"/>
</dbReference>
<dbReference type="InterPro" id="IPR020806">
    <property type="entry name" value="PKS_PP-bd"/>
</dbReference>
<protein>
    <submittedName>
        <fullName evidence="10">Acyltransferase domain-containing protein</fullName>
    </submittedName>
</protein>
<dbReference type="Gene3D" id="1.10.1200.10">
    <property type="entry name" value="ACP-like"/>
    <property type="match status" value="1"/>
</dbReference>
<dbReference type="InterPro" id="IPR015083">
    <property type="entry name" value="NorB/c/GfsB-D-like_docking"/>
</dbReference>
<dbReference type="SUPFAM" id="SSF52151">
    <property type="entry name" value="FabD/lysophospholipase-like"/>
    <property type="match status" value="1"/>
</dbReference>
<name>A0A7H0IPX0_9ACTN</name>
<evidence type="ECO:0000256" key="5">
    <source>
        <dbReference type="ARBA" id="ARBA00023194"/>
    </source>
</evidence>
<dbReference type="SMART" id="SM00823">
    <property type="entry name" value="PKS_PP"/>
    <property type="match status" value="1"/>
</dbReference>
<dbReference type="GO" id="GO:0031177">
    <property type="term" value="F:phosphopantetheine binding"/>
    <property type="evidence" value="ECO:0007669"/>
    <property type="project" value="InterPro"/>
</dbReference>
<dbReference type="SUPFAM" id="SSF51735">
    <property type="entry name" value="NAD(P)-binding Rossmann-fold domains"/>
    <property type="match status" value="2"/>
</dbReference>
<dbReference type="SMART" id="SM01294">
    <property type="entry name" value="PKS_PP_betabranch"/>
    <property type="match status" value="1"/>
</dbReference>
<dbReference type="KEGG" id="sroi:IAG44_38920"/>
<dbReference type="InterPro" id="IPR016039">
    <property type="entry name" value="Thiolase-like"/>
</dbReference>
<dbReference type="InterPro" id="IPR020841">
    <property type="entry name" value="PKS_Beta-ketoAc_synthase_dom"/>
</dbReference>
<dbReference type="Gene3D" id="3.40.366.10">
    <property type="entry name" value="Malonyl-Coenzyme A Acyl Carrier Protein, domain 2"/>
    <property type="match status" value="1"/>
</dbReference>
<feature type="domain" description="Carrier" evidence="8">
    <location>
        <begin position="1259"/>
        <end position="1334"/>
    </location>
</feature>
<dbReference type="SUPFAM" id="SSF55048">
    <property type="entry name" value="Probable ACP-binding domain of malonyl-CoA ACP transacylase"/>
    <property type="match status" value="1"/>
</dbReference>
<dbReference type="Pfam" id="PF22953">
    <property type="entry name" value="SpnB_Rossmann"/>
    <property type="match status" value="1"/>
</dbReference>
<dbReference type="InterPro" id="IPR018201">
    <property type="entry name" value="Ketoacyl_synth_AS"/>
</dbReference>
<dbReference type="PANTHER" id="PTHR43775:SF51">
    <property type="entry name" value="INACTIVE PHENOLPHTHIOCEROL SYNTHESIS POLYKETIDE SYNTHASE TYPE I PKS1-RELATED"/>
    <property type="match status" value="1"/>
</dbReference>
<dbReference type="InterPro" id="IPR014043">
    <property type="entry name" value="Acyl_transferase_dom"/>
</dbReference>
<dbReference type="InterPro" id="IPR036736">
    <property type="entry name" value="ACP-like_sf"/>
</dbReference>
<dbReference type="GO" id="GO:0033068">
    <property type="term" value="P:macrolide biosynthetic process"/>
    <property type="evidence" value="ECO:0007669"/>
    <property type="project" value="UniProtKB-ARBA"/>
</dbReference>
<dbReference type="InterPro" id="IPR013968">
    <property type="entry name" value="PKS_KR"/>
</dbReference>
<dbReference type="InterPro" id="IPR016036">
    <property type="entry name" value="Malonyl_transacylase_ACP-bd"/>
</dbReference>
<dbReference type="Pfam" id="PF16197">
    <property type="entry name" value="KAsynt_C_assoc"/>
    <property type="match status" value="1"/>
</dbReference>
<accession>A0A7H0IPX0</accession>
<dbReference type="Gene3D" id="3.30.70.3290">
    <property type="match status" value="1"/>
</dbReference>
<sequence length="1408" mass="147914">MTDNKTLQYLKKVTADLHETRQRLARAEADRHEPVAIVGVGCRYPGGVESAEGLWGVVSEGRDVVSGFPVDRGWDLAGLFDEDPDRRGRSYAREGGFLHEAGFFDAGFFGVGPREALGMDPQQRLLLEVSWEAVESAGIDPLSLRGSRTGTYTGLMYLDHVTRLSPTPEDVEGLLAAGGAGSVASGRVAYLLGLEGPALTVDTACSSSLVALHLAVRSLRSGECDMALVGGAAVMSTPMTFVEFSRQRGLSPDGRCKAFGAGADGVGWAEGVGVLLVERLSDAVRAGRRILGVVRGTAINQDGASNGLTAPSGPAQQRVIWEALADAGLKPDEIDVVEAHGTGTTLGDPIEAQALLATYGQGRSTPLRLGSVKSNIGHTQAAAGVAGVVKMLMAFTHQVLPRTLHIDEPSPHVDWSQGSVELLTENIPWPTTGRPRRAGVSSFGVSGTNAHVIIEEPPPSPQHDREGAEPAVVPWLLSAKTPEALRAQASKLTDFLTEHHELRPSDVAYSLMSRTAFEHRAVVIGTAEPPTAWFDESPNVVRGKAGPAGAGVVFVYPGQGGQWAGMGRELLATSEVFAEWMSRCDEALAPWCGWSVLDVVRGAEGAPSLDRDDVVQPALFAMMVSLTQVWRALGVTPTAVVGHSQGEIAAACVAGALTLADAARIVAVRSRVLSTLAGSASMASVRLPAEEVEASLPPGVTVAAVNGPAVVTIAGPTDAVEGVVAHYKERDVQATVLPVRYASHSPQIEEIRDRLMVELGEVAAQDAEVPMLSTVTGEWLHGPELTEKYWYRNLREPVRFAEAADRLVASGHRVLVEVSTHPVLTPVTAAAHDVTMTGTLRRDDGSMRRLLTSAAELYVSGVAVDWGGTLPGASAVPVPTYAFQREHYWLDSPVLTAAAPVLESAFALRWVPARRGAPGPDDVTVLTARTEPGEPVDRACAMAGRVLAGVQEWLTGRPRDGARLVVATTGGTDPASAAVRGLVRAAQEENPDRIVLLDGVDGDDVAEAARAAIACGEPEVTVRDGKVLVPRLEPVAPGTADDTVLDPAGTVLVVGTPEPALLDHVRARGARHLTEVTDVERLAETVAGLSRPLTGVVYTMGRVSDGVLSALTAEGFGEAVRAAIEPAWRLHELTLGLEPALFLLACPLSALLPGIGEAATASGAAFLTALAGHRAADGLPARVVIFGDDGRSGTVPLSTERKAELLGSAGPEAVLLAVDRTATPERVPALLTGLIRARVTPGEDGKELLAGLSDADARQALIELVQTRIAAVLGHTSTVEVDPARAFRELGLDSLLAVELRNRLNAATGLTLPVSVVFDQPNVVALAEYLHAELAPPPHRPADSVYAELDRLDALLAELDDAERPGVVDRLRTLASALAAPTAVDRADVQAATDEELFTLIDGFDAEL</sequence>
<dbReference type="InterPro" id="IPR055123">
    <property type="entry name" value="SpnB-like_Rossmann"/>
</dbReference>
<dbReference type="InterPro" id="IPR057326">
    <property type="entry name" value="KR_dom"/>
</dbReference>